<proteinExistence type="inferred from homology"/>
<evidence type="ECO:0000256" key="5">
    <source>
        <dbReference type="ARBA" id="ARBA00011738"/>
    </source>
</evidence>
<dbReference type="PANTHER" id="PTHR43968">
    <property type="match status" value="1"/>
</dbReference>
<dbReference type="InterPro" id="IPR050983">
    <property type="entry name" value="GST_Omega/HSP26"/>
</dbReference>
<comment type="similarity">
    <text evidence="4">Belongs to the GST superfamily. Omega family.</text>
</comment>
<dbReference type="CDD" id="cd00299">
    <property type="entry name" value="GST_C_family"/>
    <property type="match status" value="1"/>
</dbReference>
<dbReference type="AlphaFoldDB" id="A0A4Z2CNI2"/>
<evidence type="ECO:0000259" key="6">
    <source>
        <dbReference type="PROSITE" id="PS50404"/>
    </source>
</evidence>
<dbReference type="PROSITE" id="PS50404">
    <property type="entry name" value="GST_NTER"/>
    <property type="match status" value="1"/>
</dbReference>
<dbReference type="Pfam" id="PF00043">
    <property type="entry name" value="GST_C"/>
    <property type="match status" value="1"/>
</dbReference>
<name>A0A4Z2CNI2_SCHJA</name>
<dbReference type="STRING" id="6182.A0A4Z2CNI2"/>
<evidence type="ECO:0000313" key="8">
    <source>
        <dbReference type="EMBL" id="TNN05847.1"/>
    </source>
</evidence>
<accession>A0A4Z2CNI2</accession>
<feature type="domain" description="GST C-terminal" evidence="7">
    <location>
        <begin position="104"/>
        <end position="262"/>
    </location>
</feature>
<dbReference type="Gene3D" id="1.20.1050.10">
    <property type="match status" value="1"/>
</dbReference>
<evidence type="ECO:0000259" key="7">
    <source>
        <dbReference type="PROSITE" id="PS50405"/>
    </source>
</evidence>
<evidence type="ECO:0000256" key="3">
    <source>
        <dbReference type="ARBA" id="ARBA00005861"/>
    </source>
</evidence>
<dbReference type="EMBL" id="SKCS01000497">
    <property type="protein sequence ID" value="TNN05847.1"/>
    <property type="molecule type" value="Genomic_DNA"/>
</dbReference>
<dbReference type="InterPro" id="IPR010987">
    <property type="entry name" value="Glutathione-S-Trfase_C-like"/>
</dbReference>
<dbReference type="Pfam" id="PF13417">
    <property type="entry name" value="GST_N_3"/>
    <property type="match status" value="1"/>
</dbReference>
<comment type="function">
    <text evidence="2">Conjugation of reduced glutathione to a wide number of exogenous and endogenous hydrophobic electrophiles.</text>
</comment>
<dbReference type="SUPFAM" id="SSF47616">
    <property type="entry name" value="GST C-terminal domain-like"/>
    <property type="match status" value="1"/>
</dbReference>
<dbReference type="SUPFAM" id="SSF52833">
    <property type="entry name" value="Thioredoxin-like"/>
    <property type="match status" value="1"/>
</dbReference>
<reference evidence="8 9" key="1">
    <citation type="submission" date="2019-03" db="EMBL/GenBank/DDBJ databases">
        <title>An improved genome assembly of the fluke Schistosoma japonicum.</title>
        <authorList>
            <person name="Hu W."/>
            <person name="Luo F."/>
            <person name="Yin M."/>
            <person name="Mo X."/>
            <person name="Sun C."/>
            <person name="Wu Q."/>
            <person name="Zhu B."/>
            <person name="Xiang M."/>
            <person name="Wang J."/>
            <person name="Wang Y."/>
            <person name="Zhang T."/>
            <person name="Xu B."/>
            <person name="Zheng H."/>
            <person name="Feng Z."/>
        </authorList>
    </citation>
    <scope>NUCLEOTIDE SEQUENCE [LARGE SCALE GENOMIC DNA]</scope>
    <source>
        <strain evidence="8">HuSjv2</strain>
        <tissue evidence="8">Worms</tissue>
    </source>
</reference>
<dbReference type="GO" id="GO:0005737">
    <property type="term" value="C:cytoplasm"/>
    <property type="evidence" value="ECO:0007669"/>
    <property type="project" value="TreeGrafter"/>
</dbReference>
<evidence type="ECO:0000313" key="9">
    <source>
        <dbReference type="Proteomes" id="UP000311919"/>
    </source>
</evidence>
<dbReference type="OrthoDB" id="4951845at2759"/>
<dbReference type="InterPro" id="IPR036282">
    <property type="entry name" value="Glutathione-S-Trfase_C_sf"/>
</dbReference>
<evidence type="ECO:0000256" key="1">
    <source>
        <dbReference type="ARBA" id="ARBA00002446"/>
    </source>
</evidence>
<gene>
    <name evidence="8" type="ORF">EWB00_008823</name>
</gene>
<comment type="similarity">
    <text evidence="3">Belongs to the GST superfamily. Mu family.</text>
</comment>
<keyword evidence="9" id="KW-1185">Reference proteome</keyword>
<feature type="domain" description="GST N-terminal" evidence="6">
    <location>
        <begin position="25"/>
        <end position="126"/>
    </location>
</feature>
<comment type="caution">
    <text evidence="8">The sequence shown here is derived from an EMBL/GenBank/DDBJ whole genome shotgun (WGS) entry which is preliminary data.</text>
</comment>
<evidence type="ECO:0000256" key="4">
    <source>
        <dbReference type="ARBA" id="ARBA00011067"/>
    </source>
</evidence>
<sequence>MCRGVRSCLSENINATFQIERNVLSVFRNLFHINSNVLHNIRMFIKVFVSHNYLRFLNFLSIHFSYFTVNYLPSYDLILVSLLIKPDWLVKYSPMGKVPLLIHHGEKLLESDLIMRFIDELHGEKTSLMTVCGIENFQKAAELAKKFFGPGHSILYETDLNESDVVQFYEACSELENSLKSKYFTGDQLSLADLVLFPLIDYFEVILSVIHNIELDHVHELKMSDALNEANKWPNLVNYLTTMRQESFVVNIRKSTRIKAKYASSKRAGCPNPEIQ</sequence>
<dbReference type="Proteomes" id="UP000311919">
    <property type="component" value="Unassembled WGS sequence"/>
</dbReference>
<dbReference type="GO" id="GO:0016740">
    <property type="term" value="F:transferase activity"/>
    <property type="evidence" value="ECO:0007669"/>
    <property type="project" value="UniProtKB-KW"/>
</dbReference>
<dbReference type="InterPro" id="IPR004045">
    <property type="entry name" value="Glutathione_S-Trfase_N"/>
</dbReference>
<organism evidence="8 9">
    <name type="scientific">Schistosoma japonicum</name>
    <name type="common">Blood fluke</name>
    <dbReference type="NCBI Taxonomy" id="6182"/>
    <lineage>
        <taxon>Eukaryota</taxon>
        <taxon>Metazoa</taxon>
        <taxon>Spiralia</taxon>
        <taxon>Lophotrochozoa</taxon>
        <taxon>Platyhelminthes</taxon>
        <taxon>Trematoda</taxon>
        <taxon>Digenea</taxon>
        <taxon>Strigeidida</taxon>
        <taxon>Schistosomatoidea</taxon>
        <taxon>Schistosomatidae</taxon>
        <taxon>Schistosoma</taxon>
    </lineage>
</organism>
<dbReference type="Gene3D" id="3.40.30.10">
    <property type="entry name" value="Glutaredoxin"/>
    <property type="match status" value="1"/>
</dbReference>
<protein>
    <submittedName>
        <fullName evidence="8">Glutathione S-transferase DHAR2 isoform 2</fullName>
    </submittedName>
</protein>
<keyword evidence="8" id="KW-0808">Transferase</keyword>
<dbReference type="PROSITE" id="PS50405">
    <property type="entry name" value="GST_CTER"/>
    <property type="match status" value="1"/>
</dbReference>
<dbReference type="InterPro" id="IPR036249">
    <property type="entry name" value="Thioredoxin-like_sf"/>
</dbReference>
<dbReference type="InterPro" id="IPR004046">
    <property type="entry name" value="GST_C"/>
</dbReference>
<comment type="function">
    <text evidence="1">GST isoenzymes appear to play a central role in the parasite detoxification system. Other functions are also suspected including a role in increasing the solubility of haematin in the parasite gut.</text>
</comment>
<dbReference type="PANTHER" id="PTHR43968:SF6">
    <property type="entry name" value="GLUTATHIONE S-TRANSFERASE OMEGA"/>
    <property type="match status" value="1"/>
</dbReference>
<evidence type="ECO:0000256" key="2">
    <source>
        <dbReference type="ARBA" id="ARBA00003701"/>
    </source>
</evidence>
<comment type="subunit">
    <text evidence="5">Homodimer.</text>
</comment>